<evidence type="ECO:0000256" key="3">
    <source>
        <dbReference type="PROSITE-ProRule" id="PRU00175"/>
    </source>
</evidence>
<keyword evidence="2" id="KW-0862">Zinc</keyword>
<organism evidence="7">
    <name type="scientific">Notodromas monacha</name>
    <dbReference type="NCBI Taxonomy" id="399045"/>
    <lineage>
        <taxon>Eukaryota</taxon>
        <taxon>Metazoa</taxon>
        <taxon>Ecdysozoa</taxon>
        <taxon>Arthropoda</taxon>
        <taxon>Crustacea</taxon>
        <taxon>Oligostraca</taxon>
        <taxon>Ostracoda</taxon>
        <taxon>Podocopa</taxon>
        <taxon>Podocopida</taxon>
        <taxon>Cypridocopina</taxon>
        <taxon>Cypridoidea</taxon>
        <taxon>Cyprididae</taxon>
        <taxon>Notodromas</taxon>
    </lineage>
</organism>
<dbReference type="PROSITE" id="PS52051">
    <property type="entry name" value="CXC_MSL2"/>
    <property type="match status" value="1"/>
</dbReference>
<evidence type="ECO:0000256" key="4">
    <source>
        <dbReference type="PROSITE-ProRule" id="PRU01396"/>
    </source>
</evidence>
<evidence type="ECO:0000313" key="7">
    <source>
        <dbReference type="EMBL" id="CAD7275131.1"/>
    </source>
</evidence>
<dbReference type="GO" id="GO:0008270">
    <property type="term" value="F:zinc ion binding"/>
    <property type="evidence" value="ECO:0007669"/>
    <property type="project" value="UniProtKB-KW"/>
</dbReference>
<dbReference type="Pfam" id="PF16685">
    <property type="entry name" value="zf-RING_10"/>
    <property type="match status" value="1"/>
</dbReference>
<keyword evidence="1 3" id="KW-0479">Metal-binding</keyword>
<dbReference type="GO" id="GO:0016567">
    <property type="term" value="P:protein ubiquitination"/>
    <property type="evidence" value="ECO:0007669"/>
    <property type="project" value="TreeGrafter"/>
</dbReference>
<dbReference type="EMBL" id="CAJPEX010000362">
    <property type="protein sequence ID" value="CAG0915283.1"/>
    <property type="molecule type" value="Genomic_DNA"/>
</dbReference>
<gene>
    <name evidence="7" type="ORF">NMOB1V02_LOCUS2934</name>
</gene>
<protein>
    <submittedName>
        <fullName evidence="7">Uncharacterized protein</fullName>
    </submittedName>
</protein>
<evidence type="ECO:0000256" key="2">
    <source>
        <dbReference type="ARBA" id="ARBA00022833"/>
    </source>
</evidence>
<dbReference type="PROSITE" id="PS50089">
    <property type="entry name" value="ZF_RING_2"/>
    <property type="match status" value="1"/>
</dbReference>
<name>A0A7R9BGZ1_9CRUS</name>
<dbReference type="GO" id="GO:0061630">
    <property type="term" value="F:ubiquitin protein ligase activity"/>
    <property type="evidence" value="ECO:0007669"/>
    <property type="project" value="InterPro"/>
</dbReference>
<dbReference type="Proteomes" id="UP000678499">
    <property type="component" value="Unassembled WGS sequence"/>
</dbReference>
<proteinExistence type="inferred from homology"/>
<dbReference type="EMBL" id="OA882399">
    <property type="protein sequence ID" value="CAD7275131.1"/>
    <property type="molecule type" value="Genomic_DNA"/>
</dbReference>
<dbReference type="InterPro" id="IPR032043">
    <property type="entry name" value="Msl2_Znf-RING"/>
</dbReference>
<dbReference type="InterPro" id="IPR033467">
    <property type="entry name" value="Tesmin/TSO1-like_CXC"/>
</dbReference>
<dbReference type="Gene3D" id="3.30.40.10">
    <property type="entry name" value="Zinc/RING finger domain, C3HC4 (zinc finger)"/>
    <property type="match status" value="1"/>
</dbReference>
<dbReference type="PANTHER" id="PTHR16048">
    <property type="entry name" value="MSL2-RELATED"/>
    <property type="match status" value="1"/>
</dbReference>
<dbReference type="InterPro" id="IPR013083">
    <property type="entry name" value="Znf_RING/FYVE/PHD"/>
</dbReference>
<accession>A0A7R9BGZ1</accession>
<dbReference type="CDD" id="cd13122">
    <property type="entry name" value="MSL2_CXC"/>
    <property type="match status" value="1"/>
</dbReference>
<reference evidence="7" key="1">
    <citation type="submission" date="2020-11" db="EMBL/GenBank/DDBJ databases">
        <authorList>
            <person name="Tran Van P."/>
        </authorList>
    </citation>
    <scope>NUCLEOTIDE SEQUENCE</scope>
</reference>
<keyword evidence="1 3" id="KW-0863">Zinc-finger</keyword>
<dbReference type="InterPro" id="IPR001841">
    <property type="entry name" value="Znf_RING"/>
</dbReference>
<feature type="domain" description="CXC MSL2-type" evidence="6">
    <location>
        <begin position="338"/>
        <end position="389"/>
    </location>
</feature>
<keyword evidence="8" id="KW-1185">Reference proteome</keyword>
<dbReference type="GO" id="GO:0072487">
    <property type="term" value="C:MSL complex"/>
    <property type="evidence" value="ECO:0007669"/>
    <property type="project" value="UniProtKB-UniRule"/>
</dbReference>
<dbReference type="Pfam" id="PF16682">
    <property type="entry name" value="MSL2-CXC"/>
    <property type="match status" value="1"/>
</dbReference>
<dbReference type="AlphaFoldDB" id="A0A7R9BGZ1"/>
<comment type="similarity">
    <text evidence="4">Belongs to the MSL2 family.</text>
</comment>
<dbReference type="InterPro" id="IPR037922">
    <property type="entry name" value="MSL2"/>
</dbReference>
<feature type="domain" description="RING-type" evidence="5">
    <location>
        <begin position="47"/>
        <end position="92"/>
    </location>
</feature>
<evidence type="ECO:0000259" key="5">
    <source>
        <dbReference type="PROSITE" id="PS50089"/>
    </source>
</evidence>
<keyword evidence="4" id="KW-0158">Chromosome</keyword>
<dbReference type="InterPro" id="IPR032049">
    <property type="entry name" value="Msl2-CXC"/>
</dbReference>
<evidence type="ECO:0000259" key="6">
    <source>
        <dbReference type="PROSITE" id="PS52051"/>
    </source>
</evidence>
<evidence type="ECO:0000313" key="8">
    <source>
        <dbReference type="Proteomes" id="UP000678499"/>
    </source>
</evidence>
<dbReference type="PANTHER" id="PTHR16048:SF3">
    <property type="entry name" value="E3 UBIQUITIN-PROTEIN LIGASE MSL2"/>
    <property type="match status" value="1"/>
</dbReference>
<keyword evidence="4" id="KW-0539">Nucleus</keyword>
<dbReference type="SMART" id="SM01114">
    <property type="entry name" value="CXC"/>
    <property type="match status" value="1"/>
</dbReference>
<sequence length="475" mass="52722">MNAPTLATHWMIVANSTLNEAVSHDTYHPIWKKFVTNLLNFRQSLSCTVCKGILEEAYTPIPSSYDQDCQHHACKACLGKKKSLKPPCSWCRDYEKYVRCTIIDTHVRSYENLCEYLRQSRQYAIIKNEKIVDLTCSISLPDSLQDSRGLCVEKLVNEIMMMSGGGGIGVIRDQALSQIKEDPCDLSDENSDSRSEELEEPEFKLFGDLGSPSGLCADVKCDESFSFYPLHDDIYIKTESFFDEQLNTDTDVDFGQTLDTFMLPEDLPEPQVEEPSTSSVTHFPTSTVQLDQPPILSNHTVLLSINAQGLLDQNALENGLALAPVNSVRRQHSGKSNKARKGCRCGTATNNPGTLTCCGQRCPCYVEAKECVDCKCRGCRNPYRSGGRKVRPHIVPTENIQVHFPPSPKQFVRGGREAHGLPGVTSKLPTVYLTGVMDPSSEGGNVDWLKLNCADPLVPQTPSAADVTWYQLPQT</sequence>
<dbReference type="OrthoDB" id="10012174at2759"/>
<evidence type="ECO:0000256" key="1">
    <source>
        <dbReference type="ARBA" id="ARBA00022771"/>
    </source>
</evidence>